<evidence type="ECO:0000313" key="1">
    <source>
        <dbReference type="EMBL" id="CAI2359046.1"/>
    </source>
</evidence>
<evidence type="ECO:0000313" key="2">
    <source>
        <dbReference type="Proteomes" id="UP001295684"/>
    </source>
</evidence>
<dbReference type="EMBL" id="CAMPGE010000306">
    <property type="protein sequence ID" value="CAI2359046.1"/>
    <property type="molecule type" value="Genomic_DNA"/>
</dbReference>
<reference evidence="1" key="1">
    <citation type="submission" date="2023-07" db="EMBL/GenBank/DDBJ databases">
        <authorList>
            <consortium name="AG Swart"/>
            <person name="Singh M."/>
            <person name="Singh A."/>
            <person name="Seah K."/>
            <person name="Emmerich C."/>
        </authorList>
    </citation>
    <scope>NUCLEOTIDE SEQUENCE</scope>
    <source>
        <strain evidence="1">DP1</strain>
    </source>
</reference>
<comment type="caution">
    <text evidence="1">The sequence shown here is derived from an EMBL/GenBank/DDBJ whole genome shotgun (WGS) entry which is preliminary data.</text>
</comment>
<dbReference type="AlphaFoldDB" id="A0AAD1TZ11"/>
<accession>A0AAD1TZ11</accession>
<proteinExistence type="predicted"/>
<dbReference type="Proteomes" id="UP001295684">
    <property type="component" value="Unassembled WGS sequence"/>
</dbReference>
<organism evidence="1 2">
    <name type="scientific">Euplotes crassus</name>
    <dbReference type="NCBI Taxonomy" id="5936"/>
    <lineage>
        <taxon>Eukaryota</taxon>
        <taxon>Sar</taxon>
        <taxon>Alveolata</taxon>
        <taxon>Ciliophora</taxon>
        <taxon>Intramacronucleata</taxon>
        <taxon>Spirotrichea</taxon>
        <taxon>Hypotrichia</taxon>
        <taxon>Euplotida</taxon>
        <taxon>Euplotidae</taxon>
        <taxon>Moneuplotes</taxon>
    </lineage>
</organism>
<protein>
    <submittedName>
        <fullName evidence="1">Uncharacterized protein</fullName>
    </submittedName>
</protein>
<sequence>MNANFETCVTNHSYIKLRILGRRFTEIYVSAQPIFHKIWMSNQFLLIPNNFSGCKKVHTQSIGDAVSFLKQRKSSCRIFSSDSEFNCSISCACSIFTRICSAICLMVN</sequence>
<gene>
    <name evidence="1" type="ORF">ECRASSUSDP1_LOCUS331</name>
</gene>
<name>A0AAD1TZ11_EUPCR</name>
<keyword evidence="2" id="KW-1185">Reference proteome</keyword>